<feature type="region of interest" description="Disordered" evidence="1">
    <location>
        <begin position="59"/>
        <end position="81"/>
    </location>
</feature>
<dbReference type="RefSeq" id="WP_057729992.1">
    <property type="nucleotide sequence ID" value="NZ_BLYO01000317.1"/>
</dbReference>
<evidence type="ECO:0000313" key="4">
    <source>
        <dbReference type="Proteomes" id="UP000618094"/>
    </source>
</evidence>
<dbReference type="Gene3D" id="1.10.260.40">
    <property type="entry name" value="lambda repressor-like DNA-binding domains"/>
    <property type="match status" value="1"/>
</dbReference>
<feature type="domain" description="HTH cro/C1-type" evidence="2">
    <location>
        <begin position="7"/>
        <end position="59"/>
    </location>
</feature>
<name>A0A8H9F912_LACHE</name>
<dbReference type="Pfam" id="PF01381">
    <property type="entry name" value="HTH_3"/>
    <property type="match status" value="1"/>
</dbReference>
<dbReference type="EMBL" id="BLYO01000317">
    <property type="protein sequence ID" value="GFO99731.1"/>
    <property type="molecule type" value="Genomic_DNA"/>
</dbReference>
<dbReference type="AlphaFoldDB" id="A0A8H9F912"/>
<dbReference type="SMART" id="SM00530">
    <property type="entry name" value="HTH_XRE"/>
    <property type="match status" value="1"/>
</dbReference>
<protein>
    <submittedName>
        <fullName evidence="3">Transcriptional regulator</fullName>
    </submittedName>
</protein>
<dbReference type="GO" id="GO:0003677">
    <property type="term" value="F:DNA binding"/>
    <property type="evidence" value="ECO:0007669"/>
    <property type="project" value="InterPro"/>
</dbReference>
<accession>A0A8H9F912</accession>
<evidence type="ECO:0000313" key="3">
    <source>
        <dbReference type="EMBL" id="GFO99731.1"/>
    </source>
</evidence>
<evidence type="ECO:0000259" key="2">
    <source>
        <dbReference type="PROSITE" id="PS50943"/>
    </source>
</evidence>
<evidence type="ECO:0000256" key="1">
    <source>
        <dbReference type="SAM" id="MobiDB-lite"/>
    </source>
</evidence>
<dbReference type="SUPFAM" id="SSF47413">
    <property type="entry name" value="lambda repressor-like DNA-binding domains"/>
    <property type="match status" value="1"/>
</dbReference>
<comment type="caution">
    <text evidence="3">The sequence shown here is derived from an EMBL/GenBank/DDBJ whole genome shotgun (WGS) entry which is preliminary data.</text>
</comment>
<gene>
    <name evidence="3" type="ORF">LHEH8_14870</name>
</gene>
<proteinExistence type="predicted"/>
<dbReference type="PROSITE" id="PS50943">
    <property type="entry name" value="HTH_CROC1"/>
    <property type="match status" value="1"/>
</dbReference>
<dbReference type="InterPro" id="IPR010982">
    <property type="entry name" value="Lambda_DNA-bd_dom_sf"/>
</dbReference>
<dbReference type="Proteomes" id="UP000618094">
    <property type="component" value="Unassembled WGS sequence"/>
</dbReference>
<reference evidence="3" key="1">
    <citation type="submission" date="2020-07" db="EMBL/GenBank/DDBJ databases">
        <title>Draft genome sequence of Lactobacillus helveticus strain H-8.</title>
        <authorList>
            <person name="Endo A."/>
            <person name="Maeno S."/>
            <person name="Kido Y."/>
        </authorList>
    </citation>
    <scope>NUCLEOTIDE SEQUENCE</scope>
    <source>
        <strain evidence="3">H-8</strain>
    </source>
</reference>
<dbReference type="InterPro" id="IPR001387">
    <property type="entry name" value="Cro/C1-type_HTH"/>
</dbReference>
<sequence>MIELERVKKLAKKYKLTLHEVNDKAGLGTNSIYNWKKKRPGGDALEAVANVLNTSIDYLKGKTNDPEPTPDKGQVRSIPLDEEKPYSYHGYHVPERYLKMIRGLMEDDIKEGRANQNGNHQPK</sequence>
<organism evidence="3 4">
    <name type="scientific">Lactobacillus helveticus</name>
    <name type="common">Lactobacillus suntoryeus</name>
    <dbReference type="NCBI Taxonomy" id="1587"/>
    <lineage>
        <taxon>Bacteria</taxon>
        <taxon>Bacillati</taxon>
        <taxon>Bacillota</taxon>
        <taxon>Bacilli</taxon>
        <taxon>Lactobacillales</taxon>
        <taxon>Lactobacillaceae</taxon>
        <taxon>Lactobacillus</taxon>
    </lineage>
</organism>